<keyword evidence="2" id="KW-0482">Metalloprotease</keyword>
<evidence type="ECO:0000313" key="3">
    <source>
        <dbReference type="Proteomes" id="UP000594975"/>
    </source>
</evidence>
<dbReference type="Pfam" id="PF10103">
    <property type="entry name" value="Zincin_2"/>
    <property type="match status" value="1"/>
</dbReference>
<dbReference type="SUPFAM" id="SSF55486">
    <property type="entry name" value="Metalloproteases ('zincins'), catalytic domain"/>
    <property type="match status" value="1"/>
</dbReference>
<evidence type="ECO:0000313" key="2">
    <source>
        <dbReference type="EMBL" id="QPT52813.1"/>
    </source>
</evidence>
<dbReference type="GO" id="GO:0006508">
    <property type="term" value="P:proteolysis"/>
    <property type="evidence" value="ECO:0007669"/>
    <property type="project" value="UniProtKB-KW"/>
</dbReference>
<reference evidence="2 3" key="1">
    <citation type="submission" date="2020-12" db="EMBL/GenBank/DDBJ databases">
        <title>FDA dAtabase for Regulatory Grade micrObial Sequences (FDA-ARGOS): Supporting development and validation of Infectious Disease Dx tests.</title>
        <authorList>
            <person name="Sproer C."/>
            <person name="Gronow S."/>
            <person name="Severitt S."/>
            <person name="Schroder I."/>
            <person name="Tallon L."/>
            <person name="Sadzewicz L."/>
            <person name="Zhao X."/>
            <person name="Boylan J."/>
            <person name="Ott S."/>
            <person name="Bowen H."/>
            <person name="Vavikolanu K."/>
            <person name="Mehta A."/>
            <person name="Aluvathingal J."/>
            <person name="Nadendla S."/>
            <person name="Lowell S."/>
            <person name="Myers T."/>
            <person name="Yan Y."/>
            <person name="Sichtig H."/>
        </authorList>
    </citation>
    <scope>NUCLEOTIDE SEQUENCE [LARGE SCALE GENOMIC DNA]</scope>
    <source>
        <strain evidence="2 3">FDAARGOS_864</strain>
    </source>
</reference>
<feature type="region of interest" description="Disordered" evidence="1">
    <location>
        <begin position="249"/>
        <end position="272"/>
    </location>
</feature>
<proteinExistence type="predicted"/>
<evidence type="ECO:0000256" key="1">
    <source>
        <dbReference type="SAM" id="MobiDB-lite"/>
    </source>
</evidence>
<sequence>MAQPRTPASSPSPDAAVPAGSAGAPGQPAPEVIGWEAAAAAARRLAPAGPRLSRREAGAVVESVRYQANAAVDHVHAITGLEAARNLHDSEVLVVDRAGWSRANAQTFAFLLNRLLAVGPGKRVQDMSGLDRRVTAAGAAVELGGLLAFLSGKVLGQYDPFAALGGHGAAGGRLLLVAPNIAMLERELNVEPEDFRLWVCLHEQTHRVQFAAAPWLRGHLLELITRLPEGLGGGGGELVQRLGEAARRALSARREQDGQDSPGGERPVPGNRMSLLLDEDSAAALSQLTAIMSLMEGHANVVMDAVDASIVPTVKTIRRRFDARPQRGLLDRAMRRALGLDLKMRQYRDGQEFVRTILRERGMDAVNRVWEGPEHLPSEREIHNPHRWIARVLDGAPEDSAPADDAAASARAVGTGADGTDAEGAGSDAPGSEARGVDGTERR</sequence>
<dbReference type="NCBIfam" id="TIGR03883">
    <property type="entry name" value="DUF2342_F420"/>
    <property type="match status" value="1"/>
</dbReference>
<dbReference type="InterPro" id="IPR022454">
    <property type="entry name" value="CHP03883_F420-assoc"/>
</dbReference>
<feature type="region of interest" description="Disordered" evidence="1">
    <location>
        <begin position="1"/>
        <end position="30"/>
    </location>
</feature>
<gene>
    <name evidence="2" type="ORF">I6G21_05515</name>
</gene>
<name>A0A7T3F7D3_9MICC</name>
<dbReference type="InterPro" id="IPR018766">
    <property type="entry name" value="Zinicin_2"/>
</dbReference>
<keyword evidence="2" id="KW-0378">Hydrolase</keyword>
<accession>A0A7T3F7D3</accession>
<dbReference type="Gene3D" id="1.20.150.30">
    <property type="entry name" value="Zincin-like metallopeptidase, N-terminal domain"/>
    <property type="match status" value="1"/>
</dbReference>
<dbReference type="Proteomes" id="UP000594975">
    <property type="component" value="Chromosome"/>
</dbReference>
<dbReference type="GeneID" id="61262831"/>
<organism evidence="2 3">
    <name type="scientific">Rothia kristinae</name>
    <dbReference type="NCBI Taxonomy" id="37923"/>
    <lineage>
        <taxon>Bacteria</taxon>
        <taxon>Bacillati</taxon>
        <taxon>Actinomycetota</taxon>
        <taxon>Actinomycetes</taxon>
        <taxon>Micrococcales</taxon>
        <taxon>Micrococcaceae</taxon>
        <taxon>Rothia</taxon>
    </lineage>
</organism>
<dbReference type="KEGG" id="rkr:I6G21_05515"/>
<feature type="compositionally biased region" description="Low complexity" evidence="1">
    <location>
        <begin position="396"/>
        <end position="429"/>
    </location>
</feature>
<dbReference type="PANTHER" id="PTHR39420:SF1">
    <property type="entry name" value="HYDROLASE"/>
    <property type="match status" value="1"/>
</dbReference>
<dbReference type="PANTHER" id="PTHR39420">
    <property type="match status" value="1"/>
</dbReference>
<keyword evidence="2" id="KW-0645">Protease</keyword>
<feature type="compositionally biased region" description="Low complexity" evidence="1">
    <location>
        <begin position="7"/>
        <end position="30"/>
    </location>
</feature>
<dbReference type="GO" id="GO:0008237">
    <property type="term" value="F:metallopeptidase activity"/>
    <property type="evidence" value="ECO:0007669"/>
    <property type="project" value="UniProtKB-KW"/>
</dbReference>
<feature type="region of interest" description="Disordered" evidence="1">
    <location>
        <begin position="396"/>
        <end position="443"/>
    </location>
</feature>
<dbReference type="InterPro" id="IPR042271">
    <property type="entry name" value="Zinicin_2_N"/>
</dbReference>
<dbReference type="AlphaFoldDB" id="A0A7T3F7D3"/>
<dbReference type="EMBL" id="CP065738">
    <property type="protein sequence ID" value="QPT52813.1"/>
    <property type="molecule type" value="Genomic_DNA"/>
</dbReference>
<dbReference type="NCBIfam" id="TIGR03624">
    <property type="entry name" value="putative hydrolase"/>
    <property type="match status" value="1"/>
</dbReference>
<protein>
    <submittedName>
        <fullName evidence="2">Zinc-dependent metalloprotease</fullName>
    </submittedName>
</protein>
<dbReference type="RefSeq" id="WP_129357942.1">
    <property type="nucleotide sequence ID" value="NZ_CP065738.1"/>
</dbReference>